<dbReference type="RefSeq" id="WP_246104676.1">
    <property type="nucleotide sequence ID" value="NZ_VIVQ01000003.1"/>
</dbReference>
<dbReference type="CDD" id="cd06261">
    <property type="entry name" value="TM_PBP2"/>
    <property type="match status" value="1"/>
</dbReference>
<dbReference type="AlphaFoldDB" id="A0A561E0Z9"/>
<dbReference type="Gene3D" id="1.10.3720.10">
    <property type="entry name" value="MetI-like"/>
    <property type="match status" value="1"/>
</dbReference>
<feature type="domain" description="ABC transmembrane type-1" evidence="8">
    <location>
        <begin position="89"/>
        <end position="301"/>
    </location>
</feature>
<accession>A0A561E0Z9</accession>
<reference evidence="9 10" key="1">
    <citation type="submission" date="2019-06" db="EMBL/GenBank/DDBJ databases">
        <title>Sequencing the genomes of 1000 actinobacteria strains.</title>
        <authorList>
            <person name="Klenk H.-P."/>
        </authorList>
    </citation>
    <scope>NUCLEOTIDE SEQUENCE [LARGE SCALE GENOMIC DNA]</scope>
    <source>
        <strain evidence="9 10">DSM 19560</strain>
    </source>
</reference>
<proteinExistence type="inferred from homology"/>
<feature type="transmembrane region" description="Helical" evidence="7">
    <location>
        <begin position="227"/>
        <end position="247"/>
    </location>
</feature>
<dbReference type="PANTHER" id="PTHR43227:SF8">
    <property type="entry name" value="DIACETYLCHITOBIOSE UPTAKE SYSTEM PERMEASE PROTEIN DASB"/>
    <property type="match status" value="1"/>
</dbReference>
<dbReference type="SUPFAM" id="SSF161098">
    <property type="entry name" value="MetI-like"/>
    <property type="match status" value="1"/>
</dbReference>
<feature type="transmembrane region" description="Helical" evidence="7">
    <location>
        <begin position="166"/>
        <end position="186"/>
    </location>
</feature>
<keyword evidence="4 7" id="KW-0812">Transmembrane</keyword>
<name>A0A561E0Z9_9MICO</name>
<feature type="transmembrane region" description="Helical" evidence="7">
    <location>
        <begin position="124"/>
        <end position="146"/>
    </location>
</feature>
<feature type="transmembrane region" description="Helical" evidence="7">
    <location>
        <begin position="89"/>
        <end position="112"/>
    </location>
</feature>
<evidence type="ECO:0000256" key="6">
    <source>
        <dbReference type="ARBA" id="ARBA00023136"/>
    </source>
</evidence>
<comment type="similarity">
    <text evidence="7">Belongs to the binding-protein-dependent transport system permease family.</text>
</comment>
<organism evidence="9 10">
    <name type="scientific">Rudaeicoccus suwonensis</name>
    <dbReference type="NCBI Taxonomy" id="657409"/>
    <lineage>
        <taxon>Bacteria</taxon>
        <taxon>Bacillati</taxon>
        <taxon>Actinomycetota</taxon>
        <taxon>Actinomycetes</taxon>
        <taxon>Micrococcales</taxon>
        <taxon>Dermacoccaceae</taxon>
        <taxon>Rudaeicoccus</taxon>
    </lineage>
</organism>
<evidence type="ECO:0000256" key="1">
    <source>
        <dbReference type="ARBA" id="ARBA00004651"/>
    </source>
</evidence>
<evidence type="ECO:0000256" key="7">
    <source>
        <dbReference type="RuleBase" id="RU363032"/>
    </source>
</evidence>
<dbReference type="GO" id="GO:0055085">
    <property type="term" value="P:transmembrane transport"/>
    <property type="evidence" value="ECO:0007669"/>
    <property type="project" value="InterPro"/>
</dbReference>
<evidence type="ECO:0000259" key="8">
    <source>
        <dbReference type="PROSITE" id="PS50928"/>
    </source>
</evidence>
<comment type="subcellular location">
    <subcellularLocation>
        <location evidence="1 7">Cell membrane</location>
        <topology evidence="1 7">Multi-pass membrane protein</topology>
    </subcellularLocation>
</comment>
<comment type="caution">
    <text evidence="9">The sequence shown here is derived from an EMBL/GenBank/DDBJ whole genome shotgun (WGS) entry which is preliminary data.</text>
</comment>
<evidence type="ECO:0000313" key="9">
    <source>
        <dbReference type="EMBL" id="TWE09267.1"/>
    </source>
</evidence>
<sequence>MPTDATTAGLGATSKRRAGLVGKGSIAIFVVPFVVLFIAMYLAPILYAAGKSLFALHRSGLGLAPPTLKFDPWSNYSRAFRDGAFTGGLLRVLIFGIVQVPVMLALALGLALLLDSRSAKAKSLFRLASFLPYAVPGVSAALVWSFMYTPQSSPINHLLGGLDASIAFFSPSVVLWSVANIVTWAWTGYNMLIIYSSLQTVPEEVIEAARLDGAGAWRIAWSVKVPMVRSALVLTTIFSIIGSAQLFNEPTVLQPISQGSIASTYTPIMSAQVAATGGDYPYAAAQSVILAVLVGAVSLIFFKLTRRGDDSL</sequence>
<keyword evidence="10" id="KW-1185">Reference proteome</keyword>
<evidence type="ECO:0000313" key="10">
    <source>
        <dbReference type="Proteomes" id="UP000318297"/>
    </source>
</evidence>
<dbReference type="PROSITE" id="PS50928">
    <property type="entry name" value="ABC_TM1"/>
    <property type="match status" value="1"/>
</dbReference>
<evidence type="ECO:0000256" key="4">
    <source>
        <dbReference type="ARBA" id="ARBA00022692"/>
    </source>
</evidence>
<dbReference type="GO" id="GO:0005886">
    <property type="term" value="C:plasma membrane"/>
    <property type="evidence" value="ECO:0007669"/>
    <property type="project" value="UniProtKB-SubCell"/>
</dbReference>
<evidence type="ECO:0000256" key="2">
    <source>
        <dbReference type="ARBA" id="ARBA00022448"/>
    </source>
</evidence>
<feature type="transmembrane region" description="Helical" evidence="7">
    <location>
        <begin position="282"/>
        <end position="302"/>
    </location>
</feature>
<gene>
    <name evidence="9" type="ORF">BKA23_2967</name>
</gene>
<dbReference type="Proteomes" id="UP000318297">
    <property type="component" value="Unassembled WGS sequence"/>
</dbReference>
<dbReference type="InterPro" id="IPR035906">
    <property type="entry name" value="MetI-like_sf"/>
</dbReference>
<evidence type="ECO:0000256" key="5">
    <source>
        <dbReference type="ARBA" id="ARBA00022989"/>
    </source>
</evidence>
<keyword evidence="3" id="KW-1003">Cell membrane</keyword>
<dbReference type="InterPro" id="IPR050809">
    <property type="entry name" value="UgpAE/MalFG_permease"/>
</dbReference>
<dbReference type="PANTHER" id="PTHR43227">
    <property type="entry name" value="BLL4140 PROTEIN"/>
    <property type="match status" value="1"/>
</dbReference>
<keyword evidence="2 7" id="KW-0813">Transport</keyword>
<keyword evidence="5 7" id="KW-1133">Transmembrane helix</keyword>
<dbReference type="Pfam" id="PF00528">
    <property type="entry name" value="BPD_transp_1"/>
    <property type="match status" value="1"/>
</dbReference>
<dbReference type="InterPro" id="IPR000515">
    <property type="entry name" value="MetI-like"/>
</dbReference>
<keyword evidence="6 7" id="KW-0472">Membrane</keyword>
<feature type="transmembrane region" description="Helical" evidence="7">
    <location>
        <begin position="26"/>
        <end position="49"/>
    </location>
</feature>
<protein>
    <submittedName>
        <fullName evidence="9">Carbohydrate ABC transporter membrane protein 1 (CUT1 family)</fullName>
    </submittedName>
</protein>
<evidence type="ECO:0000256" key="3">
    <source>
        <dbReference type="ARBA" id="ARBA00022475"/>
    </source>
</evidence>
<dbReference type="EMBL" id="VIVQ01000003">
    <property type="protein sequence ID" value="TWE09267.1"/>
    <property type="molecule type" value="Genomic_DNA"/>
</dbReference>